<keyword evidence="2" id="KW-1133">Transmembrane helix</keyword>
<dbReference type="Proteomes" id="UP000186406">
    <property type="component" value="Unassembled WGS sequence"/>
</dbReference>
<keyword evidence="2" id="KW-0812">Transmembrane</keyword>
<protein>
    <submittedName>
        <fullName evidence="3">Uncharacterized protein</fullName>
    </submittedName>
</protein>
<evidence type="ECO:0000256" key="1">
    <source>
        <dbReference type="SAM" id="MobiDB-lite"/>
    </source>
</evidence>
<feature type="transmembrane region" description="Helical" evidence="2">
    <location>
        <begin position="43"/>
        <end position="68"/>
    </location>
</feature>
<feature type="region of interest" description="Disordered" evidence="1">
    <location>
        <begin position="92"/>
        <end position="112"/>
    </location>
</feature>
<accession>A0A1M7ZFE9</accession>
<proteinExistence type="predicted"/>
<evidence type="ECO:0000256" key="2">
    <source>
        <dbReference type="SAM" id="Phobius"/>
    </source>
</evidence>
<evidence type="ECO:0000313" key="4">
    <source>
        <dbReference type="Proteomes" id="UP000186406"/>
    </source>
</evidence>
<keyword evidence="2" id="KW-0472">Membrane</keyword>
<evidence type="ECO:0000313" key="3">
    <source>
        <dbReference type="EMBL" id="SHO63635.1"/>
    </source>
</evidence>
<keyword evidence="4" id="KW-1185">Reference proteome</keyword>
<feature type="compositionally biased region" description="Polar residues" evidence="1">
    <location>
        <begin position="103"/>
        <end position="112"/>
    </location>
</feature>
<sequence>MRTDARLPRFERLALATARHAGGGRARPGGRRLSPTDLPPLPLAIMMARLTLVLVLFTGAIAVALNLLPDIPGGVRHAAARLNRPEGAVLATADSTGMGHPGPQTTMDVSHE</sequence>
<organism evidence="3 4">
    <name type="scientific">Pseudoxanthobacter soli DSM 19599</name>
    <dbReference type="NCBI Taxonomy" id="1123029"/>
    <lineage>
        <taxon>Bacteria</taxon>
        <taxon>Pseudomonadati</taxon>
        <taxon>Pseudomonadota</taxon>
        <taxon>Alphaproteobacteria</taxon>
        <taxon>Hyphomicrobiales</taxon>
        <taxon>Segnochrobactraceae</taxon>
        <taxon>Pseudoxanthobacter</taxon>
    </lineage>
</organism>
<dbReference type="EMBL" id="FRXO01000002">
    <property type="protein sequence ID" value="SHO63635.1"/>
    <property type="molecule type" value="Genomic_DNA"/>
</dbReference>
<dbReference type="AlphaFoldDB" id="A0A1M7ZFE9"/>
<name>A0A1M7ZFE9_9HYPH</name>
<gene>
    <name evidence="3" type="ORF">SAMN02745172_01502</name>
</gene>
<dbReference type="RefSeq" id="WP_073627024.1">
    <property type="nucleotide sequence ID" value="NZ_FRXO01000002.1"/>
</dbReference>
<reference evidence="3 4" key="1">
    <citation type="submission" date="2016-12" db="EMBL/GenBank/DDBJ databases">
        <authorList>
            <person name="Song W.-J."/>
            <person name="Kurnit D.M."/>
        </authorList>
    </citation>
    <scope>NUCLEOTIDE SEQUENCE [LARGE SCALE GENOMIC DNA]</scope>
    <source>
        <strain evidence="3 4">DSM 19599</strain>
    </source>
</reference>
<dbReference type="STRING" id="1123029.SAMN02745172_01502"/>